<dbReference type="AlphaFoldDB" id="A0A8J6XYD9"/>
<keyword evidence="1 2" id="KW-0808">Transferase</keyword>
<dbReference type="InterPro" id="IPR048254">
    <property type="entry name" value="CDP_ALCOHOL_P_TRANSF_CS"/>
</dbReference>
<feature type="transmembrane region" description="Helical" evidence="3">
    <location>
        <begin position="32"/>
        <end position="52"/>
    </location>
</feature>
<evidence type="ECO:0000313" key="5">
    <source>
        <dbReference type="Proteomes" id="UP000648239"/>
    </source>
</evidence>
<evidence type="ECO:0000313" key="4">
    <source>
        <dbReference type="EMBL" id="MBD3867067.1"/>
    </source>
</evidence>
<dbReference type="GO" id="GO:0016020">
    <property type="term" value="C:membrane"/>
    <property type="evidence" value="ECO:0007669"/>
    <property type="project" value="InterPro"/>
</dbReference>
<name>A0A8J6XYD9_9BACT</name>
<dbReference type="Pfam" id="PF01066">
    <property type="entry name" value="CDP-OH_P_transf"/>
    <property type="match status" value="1"/>
</dbReference>
<feature type="transmembrane region" description="Helical" evidence="3">
    <location>
        <begin position="155"/>
        <end position="172"/>
    </location>
</feature>
<feature type="transmembrane region" description="Helical" evidence="3">
    <location>
        <begin position="203"/>
        <end position="220"/>
    </location>
</feature>
<dbReference type="GO" id="GO:0016780">
    <property type="term" value="F:phosphotransferase activity, for other substituted phosphate groups"/>
    <property type="evidence" value="ECO:0007669"/>
    <property type="project" value="InterPro"/>
</dbReference>
<reference evidence="4 5" key="1">
    <citation type="submission" date="2020-08" db="EMBL/GenBank/DDBJ databases">
        <title>Acidobacteriota in marine sediments use diverse sulfur dissimilation pathways.</title>
        <authorList>
            <person name="Wasmund K."/>
        </authorList>
    </citation>
    <scope>NUCLEOTIDE SEQUENCE [LARGE SCALE GENOMIC DNA]</scope>
    <source>
        <strain evidence="4">MAG AM4</strain>
    </source>
</reference>
<feature type="transmembrane region" description="Helical" evidence="3">
    <location>
        <begin position="130"/>
        <end position="149"/>
    </location>
</feature>
<feature type="transmembrane region" description="Helical" evidence="3">
    <location>
        <begin position="299"/>
        <end position="319"/>
    </location>
</feature>
<proteinExistence type="inferred from homology"/>
<evidence type="ECO:0000256" key="3">
    <source>
        <dbReference type="SAM" id="Phobius"/>
    </source>
</evidence>
<dbReference type="InterPro" id="IPR043130">
    <property type="entry name" value="CDP-OH_PTrfase_TM_dom"/>
</dbReference>
<feature type="transmembrane region" description="Helical" evidence="3">
    <location>
        <begin position="266"/>
        <end position="287"/>
    </location>
</feature>
<dbReference type="Gene3D" id="1.20.120.1760">
    <property type="match status" value="1"/>
</dbReference>
<comment type="similarity">
    <text evidence="2">Belongs to the CDP-alcohol phosphatidyltransferase class-I family.</text>
</comment>
<keyword evidence="3" id="KW-0812">Transmembrane</keyword>
<organism evidence="4 5">
    <name type="scientific">Candidatus Polarisedimenticola svalbardensis</name>
    <dbReference type="NCBI Taxonomy" id="2886004"/>
    <lineage>
        <taxon>Bacteria</taxon>
        <taxon>Pseudomonadati</taxon>
        <taxon>Acidobacteriota</taxon>
        <taxon>Candidatus Polarisedimenticolia</taxon>
        <taxon>Candidatus Polarisedimenticolales</taxon>
        <taxon>Candidatus Polarisedimenticolaceae</taxon>
        <taxon>Candidatus Polarisedimenticola</taxon>
    </lineage>
</organism>
<feature type="transmembrane region" description="Helical" evidence="3">
    <location>
        <begin position="241"/>
        <end position="260"/>
    </location>
</feature>
<dbReference type="GO" id="GO:0008654">
    <property type="term" value="P:phospholipid biosynthetic process"/>
    <property type="evidence" value="ECO:0007669"/>
    <property type="project" value="InterPro"/>
</dbReference>
<comment type="caution">
    <text evidence="4">The sequence shown here is derived from an EMBL/GenBank/DDBJ whole genome shotgun (WGS) entry which is preliminary data.</text>
</comment>
<feature type="transmembrane region" description="Helical" evidence="3">
    <location>
        <begin position="331"/>
        <end position="348"/>
    </location>
</feature>
<gene>
    <name evidence="4" type="ORF">IFK94_02990</name>
</gene>
<accession>A0A8J6XYD9</accession>
<dbReference type="PROSITE" id="PS00379">
    <property type="entry name" value="CDP_ALCOHOL_P_TRANSF"/>
    <property type="match status" value="1"/>
</dbReference>
<evidence type="ECO:0000256" key="1">
    <source>
        <dbReference type="ARBA" id="ARBA00022679"/>
    </source>
</evidence>
<dbReference type="EMBL" id="JACXWD010000005">
    <property type="protein sequence ID" value="MBD3867067.1"/>
    <property type="molecule type" value="Genomic_DNA"/>
</dbReference>
<feature type="transmembrane region" description="Helical" evidence="3">
    <location>
        <begin position="179"/>
        <end position="197"/>
    </location>
</feature>
<evidence type="ECO:0000256" key="2">
    <source>
        <dbReference type="RuleBase" id="RU003750"/>
    </source>
</evidence>
<sequence>MRVTANQVTLLRLLLLPLPVYMIYKAVLYGGGLPWAAAGLGLFILLGLTDAVDGMLARRYGGTPLGALLDPMVDKIFLVATFGPLADLKIVAPILVGLLFVRELAVTALRSTALERKVTFRTSRIAKLKTTVQGAGSGFIFLFFFLQDMTILNRVMWVTAIGAALPVVALVLMGKKPGWRSISGFILLEAVVGLHYFAGPARAIPLIMVVIIGFTLYSGAEYFWGLRRVLAKSFSQTPLEAVRLAAVALAVPAGVLPVMMLGGAPIYAILIILAAELVLGGVDNSLAQAGLRPKVGADIWRCGIQAAGGAVMALILVAVQEGIVGPWGVPVVHAVGIGVLLVTLFEIVRRVRGKEQIFTAEFEG</sequence>
<dbReference type="InterPro" id="IPR000462">
    <property type="entry name" value="CDP-OH_P_trans"/>
</dbReference>
<keyword evidence="3" id="KW-1133">Transmembrane helix</keyword>
<protein>
    <submittedName>
        <fullName evidence="4">CDP-alcohol phosphatidyltransferase family protein</fullName>
    </submittedName>
</protein>
<dbReference type="Proteomes" id="UP000648239">
    <property type="component" value="Unassembled WGS sequence"/>
</dbReference>
<keyword evidence="3" id="KW-0472">Membrane</keyword>